<dbReference type="Proteomes" id="UP000009131">
    <property type="component" value="Unassembled WGS sequence"/>
</dbReference>
<accession>G7E5Q8</accession>
<dbReference type="STRING" id="764103.G7E5Q8"/>
<keyword evidence="2" id="KW-0444">Lipid biosynthesis</keyword>
<evidence type="ECO:0000256" key="6">
    <source>
        <dbReference type="ARBA" id="ARBA00023235"/>
    </source>
</evidence>
<dbReference type="GO" id="GO:0016104">
    <property type="term" value="P:triterpenoid biosynthetic process"/>
    <property type="evidence" value="ECO:0007669"/>
    <property type="project" value="InterPro"/>
</dbReference>
<dbReference type="Gene3D" id="6.20.120.20">
    <property type="match status" value="1"/>
</dbReference>
<name>G7E5Q8_MIXOS</name>
<dbReference type="HOGENOM" id="CLU_009074_2_1_1"/>
<evidence type="ECO:0000256" key="3">
    <source>
        <dbReference type="ARBA" id="ARBA00022737"/>
    </source>
</evidence>
<dbReference type="InParanoid" id="G7E5Q8"/>
<dbReference type="NCBIfam" id="TIGR01787">
    <property type="entry name" value="squalene_cyclas"/>
    <property type="match status" value="1"/>
</dbReference>
<dbReference type="RefSeq" id="XP_014569306.1">
    <property type="nucleotide sequence ID" value="XM_014713820.1"/>
</dbReference>
<keyword evidence="4" id="KW-0752">Steroid biosynthesis</keyword>
<dbReference type="OrthoDB" id="21502at2759"/>
<dbReference type="eggNOG" id="KOG0497">
    <property type="taxonomic scope" value="Eukaryota"/>
</dbReference>
<comment type="caution">
    <text evidence="10">The sequence shown here is derived from an EMBL/GenBank/DDBJ whole genome shotgun (WGS) entry which is preliminary data.</text>
</comment>
<evidence type="ECO:0000256" key="4">
    <source>
        <dbReference type="ARBA" id="ARBA00022955"/>
    </source>
</evidence>
<dbReference type="InterPro" id="IPR018333">
    <property type="entry name" value="Squalene_cyclase"/>
</dbReference>
<keyword evidence="11" id="KW-1185">Reference proteome</keyword>
<keyword evidence="5" id="KW-0443">Lipid metabolism</keyword>
<dbReference type="FunCoup" id="G7E5Q8">
    <property type="interactions" value="74"/>
</dbReference>
<keyword evidence="6 7" id="KW-0413">Isomerase</keyword>
<dbReference type="FunFam" id="1.50.10.20:FF:000003">
    <property type="entry name" value="Terpene cyclase/mutase family member"/>
    <property type="match status" value="1"/>
</dbReference>
<dbReference type="GO" id="GO:0000250">
    <property type="term" value="F:lanosterol synthase activity"/>
    <property type="evidence" value="ECO:0007669"/>
    <property type="project" value="UniProtKB-ARBA"/>
</dbReference>
<evidence type="ECO:0000313" key="11">
    <source>
        <dbReference type="Proteomes" id="UP000009131"/>
    </source>
</evidence>
<dbReference type="Pfam" id="PF13249">
    <property type="entry name" value="SQHop_cyclase_N"/>
    <property type="match status" value="1"/>
</dbReference>
<organism evidence="10 11">
    <name type="scientific">Mixia osmundae (strain CBS 9802 / IAM 14324 / JCM 22182 / KY 12970)</name>
    <dbReference type="NCBI Taxonomy" id="764103"/>
    <lineage>
        <taxon>Eukaryota</taxon>
        <taxon>Fungi</taxon>
        <taxon>Dikarya</taxon>
        <taxon>Basidiomycota</taxon>
        <taxon>Pucciniomycotina</taxon>
        <taxon>Mixiomycetes</taxon>
        <taxon>Mixiales</taxon>
        <taxon>Mixiaceae</taxon>
        <taxon>Mixia</taxon>
    </lineage>
</organism>
<sequence>MSYPGPGPLGATDPLRWRLNASDEGRHNWFYLRSDKDTLGGGRNELETPATDRPQSCEDKFWLGLATDLPTLESADGNPYKAAQNGFEFYKHLQSPDGHWAGEYGGPHFLIPGLVIACYVTRTELPEEWRIEIARYLANLQRDNGPGDQGWGIHIEAVSSVFGSVMNYVALRLLGVDAEEPMMQRARATFLHHGGASFIPSWGKFWLSVLNVHEWQGFNPTPPELWLLPTWLPMHPSKWWVHTRAVYIPFGYLSGKQFKAPLDALTKAIRQEIYAEPYSMIDWNKARNQVAQVDMYCPHSTWLDYGFDALVQYEKHRPDWLRQRGIDYVYKLIVMEDENTGYQTIGPVSKAMNMICRWDREGPDSEAFRLHKEKIRDFFWISRDGMMMTGTNGSQLWDAGFIGQAIADTGLADEEENHASALKLLDWLDRAQIRTNPRHYEQAYRHTTQGAWPFSTKEQGYTVSDCTAEGLKAVIYLSKLKYAPKPVSYKRLCDAVDVLLSLQNSDGGFGSYELVRGPKWLELANCAEVFGNIMVEYTYPECTTACLTALTLFSNEFPGYRSSTIERVSRRAIEYIHGTQRPDGSWFGSWAICFTYATYFAVESLAVNGETYKSSERVKRACDFILSKQKEDGGWGESYKSCETGEYVQHERSQVVNTSWAVLTLLTAKCPDKAAVKRGVGLIMARQMPDGSWAQEAIEGIFNKNCAISYPNYKFSWTIWALGRAWKDIYAKEQVYH</sequence>
<evidence type="ECO:0000256" key="5">
    <source>
        <dbReference type="ARBA" id="ARBA00023098"/>
    </source>
</evidence>
<dbReference type="GO" id="GO:0005811">
    <property type="term" value="C:lipid droplet"/>
    <property type="evidence" value="ECO:0007669"/>
    <property type="project" value="InterPro"/>
</dbReference>
<dbReference type="PROSITE" id="PS01074">
    <property type="entry name" value="TERPENE_SYNTHASES"/>
    <property type="match status" value="1"/>
</dbReference>
<comment type="similarity">
    <text evidence="1 7">Belongs to the terpene cyclase/mutase family.</text>
</comment>
<evidence type="ECO:0000256" key="7">
    <source>
        <dbReference type="RuleBase" id="RU362003"/>
    </source>
</evidence>
<feature type="domain" description="Squalene cyclase N-terminal" evidence="9">
    <location>
        <begin position="91"/>
        <end position="369"/>
    </location>
</feature>
<dbReference type="SUPFAM" id="SSF48239">
    <property type="entry name" value="Terpenoid cyclases/Protein prenyltransferases"/>
    <property type="match status" value="2"/>
</dbReference>
<evidence type="ECO:0000259" key="9">
    <source>
        <dbReference type="Pfam" id="PF13249"/>
    </source>
</evidence>
<reference evidence="10 11" key="1">
    <citation type="journal article" date="2011" name="J. Gen. Appl. Microbiol.">
        <title>Draft genome sequencing of the enigmatic basidiomycete Mixia osmundae.</title>
        <authorList>
            <person name="Nishida H."/>
            <person name="Nagatsuka Y."/>
            <person name="Sugiyama J."/>
        </authorList>
    </citation>
    <scope>NUCLEOTIDE SEQUENCE [LARGE SCALE GENOMIC DNA]</scope>
    <source>
        <strain evidence="11">CBS 9802 / IAM 14324 / JCM 22182 / KY 12970</strain>
    </source>
</reference>
<dbReference type="CDD" id="cd02892">
    <property type="entry name" value="SQCY_1"/>
    <property type="match status" value="1"/>
</dbReference>
<evidence type="ECO:0000256" key="2">
    <source>
        <dbReference type="ARBA" id="ARBA00022516"/>
    </source>
</evidence>
<keyword evidence="3" id="KW-0677">Repeat</keyword>
<dbReference type="InterPro" id="IPR008930">
    <property type="entry name" value="Terpenoid_cyclase/PrenylTrfase"/>
</dbReference>
<dbReference type="Pfam" id="PF13243">
    <property type="entry name" value="SQHop_cyclase_C"/>
    <property type="match status" value="1"/>
</dbReference>
<dbReference type="EC" id="5.4.99.-" evidence="7"/>
<dbReference type="EMBL" id="BABT02000150">
    <property type="protein sequence ID" value="GAA98168.1"/>
    <property type="molecule type" value="Genomic_DNA"/>
</dbReference>
<dbReference type="SFLD" id="SFLDG01016">
    <property type="entry name" value="Prenyltransferase_Like_2"/>
    <property type="match status" value="1"/>
</dbReference>
<dbReference type="PANTHER" id="PTHR11764">
    <property type="entry name" value="TERPENE CYCLASE/MUTASE FAMILY MEMBER"/>
    <property type="match status" value="1"/>
</dbReference>
<reference evidence="10 11" key="2">
    <citation type="journal article" date="2012" name="Open Biol.">
        <title>Characteristics of nucleosomes and linker DNA regions on the genome of the basidiomycete Mixia osmundae revealed by mono- and dinucleosome mapping.</title>
        <authorList>
            <person name="Nishida H."/>
            <person name="Kondo S."/>
            <person name="Matsumoto T."/>
            <person name="Suzuki Y."/>
            <person name="Yoshikawa H."/>
            <person name="Taylor T.D."/>
            <person name="Sugiyama J."/>
        </authorList>
    </citation>
    <scope>NUCLEOTIDE SEQUENCE [LARGE SCALE GENOMIC DNA]</scope>
    <source>
        <strain evidence="11">CBS 9802 / IAM 14324 / JCM 22182 / KY 12970</strain>
    </source>
</reference>
<dbReference type="InterPro" id="IPR032697">
    <property type="entry name" value="SQ_cyclase_N"/>
</dbReference>
<evidence type="ECO:0000256" key="1">
    <source>
        <dbReference type="ARBA" id="ARBA00009755"/>
    </source>
</evidence>
<dbReference type="Gene3D" id="1.50.10.20">
    <property type="match status" value="2"/>
</dbReference>
<gene>
    <name evidence="10" type="primary">Mo04851</name>
    <name evidence="10" type="ORF">E5Q_04851</name>
</gene>
<proteinExistence type="inferred from homology"/>
<dbReference type="PANTHER" id="PTHR11764:SF20">
    <property type="entry name" value="LANOSTEROL SYNTHASE"/>
    <property type="match status" value="1"/>
</dbReference>
<evidence type="ECO:0000259" key="8">
    <source>
        <dbReference type="Pfam" id="PF13243"/>
    </source>
</evidence>
<dbReference type="GO" id="GO:0006696">
    <property type="term" value="P:ergosterol biosynthetic process"/>
    <property type="evidence" value="ECO:0007669"/>
    <property type="project" value="TreeGrafter"/>
</dbReference>
<feature type="domain" description="Squalene cyclase C-terminal" evidence="8">
    <location>
        <begin position="394"/>
        <end position="725"/>
    </location>
</feature>
<evidence type="ECO:0000313" key="10">
    <source>
        <dbReference type="EMBL" id="GAA98168.1"/>
    </source>
</evidence>
<dbReference type="OMA" id="CWARQTI"/>
<protein>
    <recommendedName>
        <fullName evidence="7">Terpene cyclase/mutase family member</fullName>
        <ecNumber evidence="7">5.4.99.-</ecNumber>
    </recommendedName>
</protein>
<dbReference type="InterPro" id="IPR032696">
    <property type="entry name" value="SQ_cyclase_C"/>
</dbReference>
<dbReference type="AlphaFoldDB" id="G7E5Q8"/>
<dbReference type="InterPro" id="IPR002365">
    <property type="entry name" value="Terpene_synthase_CS"/>
</dbReference>